<feature type="signal peptide" evidence="1">
    <location>
        <begin position="1"/>
        <end position="19"/>
    </location>
</feature>
<feature type="chain" id="PRO_5035876775" evidence="1">
    <location>
        <begin position="20"/>
        <end position="72"/>
    </location>
</feature>
<protein>
    <submittedName>
        <fullName evidence="2">Uncharacterized protein</fullName>
    </submittedName>
</protein>
<accession>A0A8S9YTY7</accession>
<dbReference type="AlphaFoldDB" id="A0A8S9YTY7"/>
<reference evidence="2" key="1">
    <citation type="submission" date="2019-07" db="EMBL/GenBank/DDBJ databases">
        <title>Annotation for the trematode Paragonimus miyazaki's.</title>
        <authorList>
            <person name="Choi Y.-J."/>
        </authorList>
    </citation>
    <scope>NUCLEOTIDE SEQUENCE</scope>
    <source>
        <strain evidence="2">Japan</strain>
    </source>
</reference>
<dbReference type="EMBL" id="JTDE01004056">
    <property type="protein sequence ID" value="KAF7255348.1"/>
    <property type="molecule type" value="Genomic_DNA"/>
</dbReference>
<evidence type="ECO:0000313" key="2">
    <source>
        <dbReference type="EMBL" id="KAF7255348.1"/>
    </source>
</evidence>
<sequence>MASATTFVIAILLLNKISASRIEVSFKKKIDQLPERISTESVVSKTLQKLNPMKKSTEEQLSELFDYLRKGK</sequence>
<organism evidence="2 3">
    <name type="scientific">Paragonimus skrjabini miyazakii</name>
    <dbReference type="NCBI Taxonomy" id="59628"/>
    <lineage>
        <taxon>Eukaryota</taxon>
        <taxon>Metazoa</taxon>
        <taxon>Spiralia</taxon>
        <taxon>Lophotrochozoa</taxon>
        <taxon>Platyhelminthes</taxon>
        <taxon>Trematoda</taxon>
        <taxon>Digenea</taxon>
        <taxon>Plagiorchiida</taxon>
        <taxon>Troglotremata</taxon>
        <taxon>Troglotrematidae</taxon>
        <taxon>Paragonimus</taxon>
    </lineage>
</organism>
<gene>
    <name evidence="2" type="ORF">EG68_07567</name>
</gene>
<evidence type="ECO:0000313" key="3">
    <source>
        <dbReference type="Proteomes" id="UP000822476"/>
    </source>
</evidence>
<keyword evidence="3" id="KW-1185">Reference proteome</keyword>
<proteinExistence type="predicted"/>
<evidence type="ECO:0000256" key="1">
    <source>
        <dbReference type="SAM" id="SignalP"/>
    </source>
</evidence>
<keyword evidence="1" id="KW-0732">Signal</keyword>
<dbReference type="Proteomes" id="UP000822476">
    <property type="component" value="Unassembled WGS sequence"/>
</dbReference>
<name>A0A8S9YTY7_9TREM</name>
<comment type="caution">
    <text evidence="2">The sequence shown here is derived from an EMBL/GenBank/DDBJ whole genome shotgun (WGS) entry which is preliminary data.</text>
</comment>